<protein>
    <submittedName>
        <fullName evidence="1">Uncharacterized protein</fullName>
    </submittedName>
</protein>
<proteinExistence type="predicted"/>
<evidence type="ECO:0000313" key="2">
    <source>
        <dbReference type="Proteomes" id="UP000016600"/>
    </source>
</evidence>
<dbReference type="EMBL" id="AWET01000003">
    <property type="protein sequence ID" value="ERK04313.1"/>
    <property type="molecule type" value="Genomic_DNA"/>
</dbReference>
<keyword evidence="2" id="KW-1185">Reference proteome</keyword>
<sequence length="84" mass="9141">MKAYPDVAASNYDKETGLIKNLVADLRTTALAPHVARIQAQVYVNLLDADNKAFDTLFHARVKSGAPAGSFDIKPLRSAKNSIR</sequence>
<accession>U2LIN2</accession>
<dbReference type="Proteomes" id="UP000016600">
    <property type="component" value="Unassembled WGS sequence"/>
</dbReference>
<gene>
    <name evidence="1" type="ORF">HMPREF1218_2041</name>
</gene>
<comment type="caution">
    <text evidence="1">The sequence shown here is derived from an EMBL/GenBank/DDBJ whole genome shotgun (WGS) entry which is preliminary data.</text>
</comment>
<organism evidence="1 2">
    <name type="scientific">Hoylesella pleuritidis F0068</name>
    <dbReference type="NCBI Taxonomy" id="1081904"/>
    <lineage>
        <taxon>Bacteria</taxon>
        <taxon>Pseudomonadati</taxon>
        <taxon>Bacteroidota</taxon>
        <taxon>Bacteroidia</taxon>
        <taxon>Bacteroidales</taxon>
        <taxon>Prevotellaceae</taxon>
        <taxon>Hoylesella</taxon>
    </lineage>
</organism>
<dbReference type="PATRIC" id="fig|1081904.3.peg.42"/>
<dbReference type="InterPro" id="IPR046228">
    <property type="entry name" value="DUF6261"/>
</dbReference>
<dbReference type="Pfam" id="PF19775">
    <property type="entry name" value="DUF6261"/>
    <property type="match status" value="1"/>
</dbReference>
<evidence type="ECO:0000313" key="1">
    <source>
        <dbReference type="EMBL" id="ERK04313.1"/>
    </source>
</evidence>
<dbReference type="RefSeq" id="WP_021582774.1">
    <property type="nucleotide sequence ID" value="NZ_AWET01000003.1"/>
</dbReference>
<reference evidence="1 2" key="1">
    <citation type="submission" date="2013-08" db="EMBL/GenBank/DDBJ databases">
        <authorList>
            <person name="Durkin A.S."/>
            <person name="Haft D.R."/>
            <person name="McCorrison J."/>
            <person name="Torralba M."/>
            <person name="Gillis M."/>
            <person name="Haft D.H."/>
            <person name="Methe B."/>
            <person name="Sutton G."/>
            <person name="Nelson K.E."/>
        </authorList>
    </citation>
    <scope>NUCLEOTIDE SEQUENCE [LARGE SCALE GENOMIC DNA]</scope>
    <source>
        <strain evidence="1 2">F0068</strain>
    </source>
</reference>
<name>U2LIN2_9BACT</name>
<dbReference type="AlphaFoldDB" id="U2LIN2"/>